<evidence type="ECO:0000256" key="2">
    <source>
        <dbReference type="ARBA" id="ARBA00023082"/>
    </source>
</evidence>
<organism evidence="6">
    <name type="scientific">bioreactor metagenome</name>
    <dbReference type="NCBI Taxonomy" id="1076179"/>
    <lineage>
        <taxon>unclassified sequences</taxon>
        <taxon>metagenomes</taxon>
        <taxon>ecological metagenomes</taxon>
    </lineage>
</organism>
<dbReference type="GO" id="GO:0006352">
    <property type="term" value="P:DNA-templated transcription initiation"/>
    <property type="evidence" value="ECO:0007669"/>
    <property type="project" value="InterPro"/>
</dbReference>
<dbReference type="GO" id="GO:0016987">
    <property type="term" value="F:sigma factor activity"/>
    <property type="evidence" value="ECO:0007669"/>
    <property type="project" value="UniProtKB-KW"/>
</dbReference>
<comment type="caution">
    <text evidence="6">The sequence shown here is derived from an EMBL/GenBank/DDBJ whole genome shotgun (WGS) entry which is preliminary data.</text>
</comment>
<evidence type="ECO:0000256" key="4">
    <source>
        <dbReference type="ARBA" id="ARBA00023163"/>
    </source>
</evidence>
<evidence type="ECO:0000256" key="1">
    <source>
        <dbReference type="ARBA" id="ARBA00023015"/>
    </source>
</evidence>
<proteinExistence type="predicted"/>
<dbReference type="Gene3D" id="1.20.140.160">
    <property type="match status" value="1"/>
</dbReference>
<evidence type="ECO:0000313" key="6">
    <source>
        <dbReference type="EMBL" id="MPN31471.1"/>
    </source>
</evidence>
<dbReference type="InterPro" id="IPR007624">
    <property type="entry name" value="RNA_pol_sigma70_r3"/>
</dbReference>
<dbReference type="PROSITE" id="PS00716">
    <property type="entry name" value="SIGMA70_2"/>
    <property type="match status" value="1"/>
</dbReference>
<evidence type="ECO:0000259" key="5">
    <source>
        <dbReference type="PROSITE" id="PS00716"/>
    </source>
</evidence>
<dbReference type="Pfam" id="PF04539">
    <property type="entry name" value="Sigma70_r3"/>
    <property type="match status" value="1"/>
</dbReference>
<dbReference type="InterPro" id="IPR014284">
    <property type="entry name" value="RNA_pol_sigma-70_dom"/>
</dbReference>
<accession>A0A645GX56</accession>
<dbReference type="GO" id="GO:0003677">
    <property type="term" value="F:DNA binding"/>
    <property type="evidence" value="ECO:0007669"/>
    <property type="project" value="UniProtKB-KW"/>
</dbReference>
<dbReference type="Pfam" id="PF04545">
    <property type="entry name" value="Sigma70_r4"/>
    <property type="match status" value="1"/>
</dbReference>
<name>A0A645GX56_9ZZZZ</name>
<gene>
    <name evidence="6" type="primary">fliA_19</name>
    <name evidence="6" type="ORF">SDC9_178945</name>
</gene>
<dbReference type="PANTHER" id="PTHR30385:SF7">
    <property type="entry name" value="RNA POLYMERASE SIGMA FACTOR FLIA"/>
    <property type="match status" value="1"/>
</dbReference>
<dbReference type="InterPro" id="IPR013324">
    <property type="entry name" value="RNA_pol_sigma_r3/r4-like"/>
</dbReference>
<dbReference type="InterPro" id="IPR000943">
    <property type="entry name" value="RNA_pol_sigma70"/>
</dbReference>
<dbReference type="NCBIfam" id="TIGR02937">
    <property type="entry name" value="sigma70-ECF"/>
    <property type="match status" value="1"/>
</dbReference>
<dbReference type="SUPFAM" id="SSF88659">
    <property type="entry name" value="Sigma3 and sigma4 domains of RNA polymerase sigma factors"/>
    <property type="match status" value="2"/>
</dbReference>
<keyword evidence="2" id="KW-0731">Sigma factor</keyword>
<protein>
    <submittedName>
        <fullName evidence="6">RNA polymerase sigma factor FliA</fullName>
    </submittedName>
</protein>
<keyword evidence="1" id="KW-0805">Transcription regulation</keyword>
<evidence type="ECO:0000256" key="3">
    <source>
        <dbReference type="ARBA" id="ARBA00023125"/>
    </source>
</evidence>
<dbReference type="PANTHER" id="PTHR30385">
    <property type="entry name" value="SIGMA FACTOR F FLAGELLAR"/>
    <property type="match status" value="1"/>
</dbReference>
<dbReference type="CDD" id="cd06171">
    <property type="entry name" value="Sigma70_r4"/>
    <property type="match status" value="1"/>
</dbReference>
<dbReference type="InterPro" id="IPR007630">
    <property type="entry name" value="RNA_pol_sigma70_r4"/>
</dbReference>
<reference evidence="6" key="1">
    <citation type="submission" date="2019-08" db="EMBL/GenBank/DDBJ databases">
        <authorList>
            <person name="Kucharzyk K."/>
            <person name="Murdoch R.W."/>
            <person name="Higgins S."/>
            <person name="Loffler F."/>
        </authorList>
    </citation>
    <scope>NUCLEOTIDE SEQUENCE</scope>
</reference>
<dbReference type="AlphaFoldDB" id="A0A645GX56"/>
<dbReference type="EMBL" id="VSSQ01083004">
    <property type="protein sequence ID" value="MPN31471.1"/>
    <property type="molecule type" value="Genomic_DNA"/>
</dbReference>
<keyword evidence="4" id="KW-0804">Transcription</keyword>
<feature type="domain" description="RNA polymerase sigma-70" evidence="5">
    <location>
        <begin position="115"/>
        <end position="141"/>
    </location>
</feature>
<sequence>MRRRAREIDQAVSSLNNHLGRFPTDEEIAGHMGLSVEKYREDAAAAALCNIVSLEALFERRSEGDTGVSIPATEDLSPEDSVQQKELRELLGDGIRALRKNEQMVLSLYYERGLNMRNIAQAMDISEPRVSQIHSRAIQKLRVYLGPYMGQKPERGEKRE</sequence>
<keyword evidence="3" id="KW-0238">DNA-binding</keyword>